<dbReference type="AlphaFoldDB" id="A0AA86RRJ2"/>
<feature type="compositionally biased region" description="Basic and acidic residues" evidence="4">
    <location>
        <begin position="189"/>
        <end position="205"/>
    </location>
</feature>
<dbReference type="InterPro" id="IPR003960">
    <property type="entry name" value="ATPase_AAA_CS"/>
</dbReference>
<sequence>MESTLNELITKKLNEKIKTQNELNQNSFDSEFLLNCFALTDEFVKRVSNDLLKQFGPKNQILAEKDIKSHNSFEEPRKSNRSDRTSEYKSDRIDRSNERVNDRYERINEKQNERTNERQNEYKTNEQRVNEKVQVRPNKESGKDPKKQMSFTTAAQINDDKPANEQIAEIANALEKKQKEQQQQQQQQQREKEEKENKNDGDEEKQSKYVNSLLGQGCLQKHTLTLTSIHGMNTTKQALTDAILLPIQFPKLFENRQKYNRILLHSLPGCGKSFIVKCISGETKLPLITATPSQLFSKYQGQSEKLVRALFEICDQNKPCILFLDEIDSMCGQRSSDDSESSRRVKNEILQLMDTLDPQILLIGATNMPFEIDSAVRRRFEKRIFVDLPDIEARTHMLQEWILIKGEFQLSQIAEYLDGYSGADIKNVSKAINFLPVQKLQQAKNFSFINNKWVVDENGESKQLKDLVGQEIEEPNIILTEIEAVVKKIKSSVRMADIESHTKFQNEFGSE</sequence>
<evidence type="ECO:0000256" key="2">
    <source>
        <dbReference type="ARBA" id="ARBA00022840"/>
    </source>
</evidence>
<keyword evidence="1 3" id="KW-0547">Nucleotide-binding</keyword>
<evidence type="ECO:0000313" key="6">
    <source>
        <dbReference type="EMBL" id="CAI9976757.1"/>
    </source>
</evidence>
<dbReference type="PANTHER" id="PTHR23074:SF83">
    <property type="entry name" value="VACUOLAR PROTEIN SORTING-ASSOCIATED PROTEIN 4A"/>
    <property type="match status" value="1"/>
</dbReference>
<reference evidence="6" key="1">
    <citation type="submission" date="2023-06" db="EMBL/GenBank/DDBJ databases">
        <authorList>
            <person name="Kurt Z."/>
        </authorList>
    </citation>
    <scope>NUCLEOTIDE SEQUENCE</scope>
</reference>
<dbReference type="EMBL" id="CAXDID020000015">
    <property type="protein sequence ID" value="CAL5983184.1"/>
    <property type="molecule type" value="Genomic_DNA"/>
</dbReference>
<dbReference type="InterPro" id="IPR003593">
    <property type="entry name" value="AAA+_ATPase"/>
</dbReference>
<dbReference type="Proteomes" id="UP001642409">
    <property type="component" value="Unassembled WGS sequence"/>
</dbReference>
<name>A0AA86RRJ2_9EUKA</name>
<feature type="region of interest" description="Disordered" evidence="4">
    <location>
        <begin position="175"/>
        <end position="205"/>
    </location>
</feature>
<proteinExistence type="inferred from homology"/>
<reference evidence="7 8" key="2">
    <citation type="submission" date="2024-07" db="EMBL/GenBank/DDBJ databases">
        <authorList>
            <person name="Akdeniz Z."/>
        </authorList>
    </citation>
    <scope>NUCLEOTIDE SEQUENCE [LARGE SCALE GENOMIC DNA]</scope>
</reference>
<dbReference type="GO" id="GO:0005524">
    <property type="term" value="F:ATP binding"/>
    <property type="evidence" value="ECO:0007669"/>
    <property type="project" value="UniProtKB-KW"/>
</dbReference>
<dbReference type="GO" id="GO:0016887">
    <property type="term" value="F:ATP hydrolysis activity"/>
    <property type="evidence" value="ECO:0007669"/>
    <property type="project" value="InterPro"/>
</dbReference>
<gene>
    <name evidence="6" type="ORF">HINF_LOCUS64402</name>
    <name evidence="7" type="ORF">HINF_LOCUS7503</name>
</gene>
<dbReference type="InterPro" id="IPR003959">
    <property type="entry name" value="ATPase_AAA_core"/>
</dbReference>
<dbReference type="Gene3D" id="1.10.8.60">
    <property type="match status" value="1"/>
</dbReference>
<feature type="compositionally biased region" description="Basic and acidic residues" evidence="4">
    <location>
        <begin position="66"/>
        <end position="147"/>
    </location>
</feature>
<dbReference type="Pfam" id="PF00004">
    <property type="entry name" value="AAA"/>
    <property type="match status" value="1"/>
</dbReference>
<dbReference type="InterPro" id="IPR050304">
    <property type="entry name" value="MT-severing_AAA_ATPase"/>
</dbReference>
<comment type="caution">
    <text evidence="6">The sequence shown here is derived from an EMBL/GenBank/DDBJ whole genome shotgun (WGS) entry which is preliminary data.</text>
</comment>
<evidence type="ECO:0000313" key="8">
    <source>
        <dbReference type="Proteomes" id="UP001642409"/>
    </source>
</evidence>
<dbReference type="EMBL" id="CATOUU010001174">
    <property type="protein sequence ID" value="CAI9976757.1"/>
    <property type="molecule type" value="Genomic_DNA"/>
</dbReference>
<accession>A0AA86RRJ2</accession>
<dbReference type="InterPro" id="IPR027417">
    <property type="entry name" value="P-loop_NTPase"/>
</dbReference>
<feature type="region of interest" description="Disordered" evidence="4">
    <location>
        <begin position="66"/>
        <end position="150"/>
    </location>
</feature>
<dbReference type="PROSITE" id="PS00674">
    <property type="entry name" value="AAA"/>
    <property type="match status" value="1"/>
</dbReference>
<evidence type="ECO:0000259" key="5">
    <source>
        <dbReference type="SMART" id="SM00382"/>
    </source>
</evidence>
<comment type="similarity">
    <text evidence="3">Belongs to the AAA ATPase family.</text>
</comment>
<keyword evidence="8" id="KW-1185">Reference proteome</keyword>
<dbReference type="PANTHER" id="PTHR23074">
    <property type="entry name" value="AAA DOMAIN-CONTAINING"/>
    <property type="match status" value="1"/>
</dbReference>
<dbReference type="SUPFAM" id="SSF52540">
    <property type="entry name" value="P-loop containing nucleoside triphosphate hydrolases"/>
    <property type="match status" value="1"/>
</dbReference>
<dbReference type="InterPro" id="IPR015415">
    <property type="entry name" value="Spast_Vps4_C"/>
</dbReference>
<keyword evidence="2 3" id="KW-0067">ATP-binding</keyword>
<evidence type="ECO:0000256" key="3">
    <source>
        <dbReference type="RuleBase" id="RU003651"/>
    </source>
</evidence>
<organism evidence="6">
    <name type="scientific">Hexamita inflata</name>
    <dbReference type="NCBI Taxonomy" id="28002"/>
    <lineage>
        <taxon>Eukaryota</taxon>
        <taxon>Metamonada</taxon>
        <taxon>Diplomonadida</taxon>
        <taxon>Hexamitidae</taxon>
        <taxon>Hexamitinae</taxon>
        <taxon>Hexamita</taxon>
    </lineage>
</organism>
<dbReference type="SMART" id="SM00382">
    <property type="entry name" value="AAA"/>
    <property type="match status" value="1"/>
</dbReference>
<protein>
    <submittedName>
        <fullName evidence="6">Vacuolar protein sorting 4b</fullName>
    </submittedName>
    <submittedName>
        <fullName evidence="7">Vacuolar_protein sorting 4b</fullName>
    </submittedName>
</protein>
<feature type="domain" description="AAA+ ATPase" evidence="5">
    <location>
        <begin position="258"/>
        <end position="390"/>
    </location>
</feature>
<dbReference type="Pfam" id="PF09336">
    <property type="entry name" value="Vps4_C"/>
    <property type="match status" value="1"/>
</dbReference>
<evidence type="ECO:0000256" key="1">
    <source>
        <dbReference type="ARBA" id="ARBA00022741"/>
    </source>
</evidence>
<evidence type="ECO:0000256" key="4">
    <source>
        <dbReference type="SAM" id="MobiDB-lite"/>
    </source>
</evidence>
<dbReference type="Gene3D" id="3.40.50.300">
    <property type="entry name" value="P-loop containing nucleotide triphosphate hydrolases"/>
    <property type="match status" value="1"/>
</dbReference>
<evidence type="ECO:0000313" key="7">
    <source>
        <dbReference type="EMBL" id="CAL5983184.1"/>
    </source>
</evidence>